<dbReference type="PANTHER" id="PTHR13162">
    <property type="entry name" value="CCR4-NOT TRANSCRIPTION COMPLEX"/>
    <property type="match status" value="1"/>
</dbReference>
<accession>A0A2A2L8I0</accession>
<evidence type="ECO:0008006" key="4">
    <source>
        <dbReference type="Google" id="ProtNLM"/>
    </source>
</evidence>
<reference evidence="2 3" key="1">
    <citation type="journal article" date="2017" name="Curr. Biol.">
        <title>Genome architecture and evolution of a unichromosomal asexual nematode.</title>
        <authorList>
            <person name="Fradin H."/>
            <person name="Zegar C."/>
            <person name="Gutwein M."/>
            <person name="Lucas J."/>
            <person name="Kovtun M."/>
            <person name="Corcoran D."/>
            <person name="Baugh L.R."/>
            <person name="Kiontke K."/>
            <person name="Gunsalus K."/>
            <person name="Fitch D.H."/>
            <person name="Piano F."/>
        </authorList>
    </citation>
    <scope>NUCLEOTIDE SEQUENCE [LARGE SCALE GENOMIC DNA]</scope>
    <source>
        <strain evidence="2">PF1309</strain>
    </source>
</reference>
<dbReference type="EMBL" id="LIAE01007057">
    <property type="protein sequence ID" value="PAV82375.1"/>
    <property type="molecule type" value="Genomic_DNA"/>
</dbReference>
<dbReference type="GO" id="GO:0030015">
    <property type="term" value="C:CCR4-NOT core complex"/>
    <property type="evidence" value="ECO:0007669"/>
    <property type="project" value="InterPro"/>
</dbReference>
<feature type="compositionally biased region" description="Polar residues" evidence="1">
    <location>
        <begin position="21"/>
        <end position="31"/>
    </location>
</feature>
<protein>
    <recommendedName>
        <fullName evidence="4">CCR4-NOT transcription complex subunit 1 HEAT repeat domain-containing protein</fullName>
    </recommendedName>
</protein>
<dbReference type="AlphaFoldDB" id="A0A2A2L8I0"/>
<evidence type="ECO:0000313" key="2">
    <source>
        <dbReference type="EMBL" id="PAV82375.1"/>
    </source>
</evidence>
<name>A0A2A2L8I0_9BILA</name>
<evidence type="ECO:0000256" key="1">
    <source>
        <dbReference type="SAM" id="MobiDB-lite"/>
    </source>
</evidence>
<sequence length="690" mass="77477">MSGIISAQSTTSSSSSHQHNQPKQPKHPNQLSSVCIRTPFALAYIDELLSDYSFHPLKSQQFVFQRLLSLCGSAAPVSAHIAQHTVRTLLAAVNFIELPPLPAGRKLISEQSAIQINSLIIQEATDEKPGRSKIELDGAKVLFDLLVEEISERIQSESIVTTIETLYYKVLNSVLPVHQTIVLCRVASDKSKSLVSELLDQQLGLLFAFYSQKQNKCSLRPEFVICAVSKYLELETTHIDPIVAINFLKQTNLFQVATESTQLLYQPLIFRLLSKKTGTKYNQKETLRSQIDEIFNKQVLSAEVEVLKPIIMETHREALRALLQEIARVFSPLSVAAAVIWLIEQAQRGFQRHASFERAGPGIGELSPADQSWNGKAFAEAVMHTSPTLNWASVIVYLDDPTFRVENRSGFKLFVDVFLSVYKTRNFPVEFLYKEWANQDAQLTLLQNVIEHSDLFCLIDYPHRSVVQPSHSLKNVPDEKDSNIANWCCLDLTETLLSIAERGPHMQASLRERIITALLPNFICQHPNAISVLNVGWNSDVLPRKKTHDMILEAFVTIYVKASDDQQKLAKILDDSLIENILTQIKRRAPPSIIPSAQGIGATLTPDTVKILLKFVHAHIIHVPNHPLHKPFTEITNQMLSLQQQQQVTDLSVSPVRQTILLSLFSIGVSYSAANQGIRPSQQHEWNCTC</sequence>
<dbReference type="InterPro" id="IPR040398">
    <property type="entry name" value="Not1"/>
</dbReference>
<feature type="region of interest" description="Disordered" evidence="1">
    <location>
        <begin position="1"/>
        <end position="31"/>
    </location>
</feature>
<dbReference type="STRING" id="2018661.A0A2A2L8I0"/>
<evidence type="ECO:0000313" key="3">
    <source>
        <dbReference type="Proteomes" id="UP000218231"/>
    </source>
</evidence>
<dbReference type="GO" id="GO:0000288">
    <property type="term" value="P:nuclear-transcribed mRNA catabolic process, deadenylation-dependent decay"/>
    <property type="evidence" value="ECO:0007669"/>
    <property type="project" value="TreeGrafter"/>
</dbReference>
<dbReference type="GO" id="GO:0000932">
    <property type="term" value="C:P-body"/>
    <property type="evidence" value="ECO:0007669"/>
    <property type="project" value="TreeGrafter"/>
</dbReference>
<dbReference type="GO" id="GO:0017148">
    <property type="term" value="P:negative regulation of translation"/>
    <property type="evidence" value="ECO:0007669"/>
    <property type="project" value="InterPro"/>
</dbReference>
<feature type="compositionally biased region" description="Low complexity" evidence="1">
    <location>
        <begin position="1"/>
        <end position="19"/>
    </location>
</feature>
<dbReference type="OrthoDB" id="5805924at2759"/>
<dbReference type="Proteomes" id="UP000218231">
    <property type="component" value="Unassembled WGS sequence"/>
</dbReference>
<proteinExistence type="predicted"/>
<organism evidence="2 3">
    <name type="scientific">Diploscapter pachys</name>
    <dbReference type="NCBI Taxonomy" id="2018661"/>
    <lineage>
        <taxon>Eukaryota</taxon>
        <taxon>Metazoa</taxon>
        <taxon>Ecdysozoa</taxon>
        <taxon>Nematoda</taxon>
        <taxon>Chromadorea</taxon>
        <taxon>Rhabditida</taxon>
        <taxon>Rhabditina</taxon>
        <taxon>Rhabditomorpha</taxon>
        <taxon>Rhabditoidea</taxon>
        <taxon>Rhabditidae</taxon>
        <taxon>Diploscapter</taxon>
    </lineage>
</organism>
<dbReference type="PANTHER" id="PTHR13162:SF8">
    <property type="entry name" value="CCR4-NOT TRANSCRIPTION COMPLEX SUBUNIT 1"/>
    <property type="match status" value="1"/>
</dbReference>
<dbReference type="GO" id="GO:0060090">
    <property type="term" value="F:molecular adaptor activity"/>
    <property type="evidence" value="ECO:0007669"/>
    <property type="project" value="TreeGrafter"/>
</dbReference>
<keyword evidence="3" id="KW-1185">Reference proteome</keyword>
<comment type="caution">
    <text evidence="2">The sequence shown here is derived from an EMBL/GenBank/DDBJ whole genome shotgun (WGS) entry which is preliminary data.</text>
</comment>
<gene>
    <name evidence="2" type="ORF">WR25_18443</name>
</gene>